<name>A0ABD0KZH4_9CAEN</name>
<sequence length="231" mass="25702">MSASSSIPEAKKPSYNSGKFFLKMRHGVMQEEVGARGSGNQASRNGLHNVPKSRVKTDLPQKGESTEVYKSASYSSGKFFLKMRQGAMQEKTSAPVSGNQDCGSGLRHVPTCRVKTDRSQKGKSMDTCESYSTKEHGRIQTEESKWENTRKGTRTSMGQSRAKDSTRFCLMHRIVSRARGRKMPKRSGEASSVPAEHRRSRPTILNSCLRLRKKSASTETLSVISRVSTHR</sequence>
<feature type="region of interest" description="Disordered" evidence="1">
    <location>
        <begin position="31"/>
        <end position="64"/>
    </location>
</feature>
<feature type="compositionally biased region" description="Basic and acidic residues" evidence="1">
    <location>
        <begin position="55"/>
        <end position="64"/>
    </location>
</feature>
<feature type="region of interest" description="Disordered" evidence="1">
    <location>
        <begin position="178"/>
        <end position="200"/>
    </location>
</feature>
<proteinExistence type="predicted"/>
<feature type="compositionally biased region" description="Basic and acidic residues" evidence="1">
    <location>
        <begin position="114"/>
        <end position="150"/>
    </location>
</feature>
<evidence type="ECO:0000313" key="2">
    <source>
        <dbReference type="EMBL" id="KAK7492162.1"/>
    </source>
</evidence>
<feature type="region of interest" description="Disordered" evidence="1">
    <location>
        <begin position="113"/>
        <end position="163"/>
    </location>
</feature>
<reference evidence="2 3" key="1">
    <citation type="journal article" date="2023" name="Sci. Data">
        <title>Genome assembly of the Korean intertidal mud-creeper Batillaria attramentaria.</title>
        <authorList>
            <person name="Patra A.K."/>
            <person name="Ho P.T."/>
            <person name="Jun S."/>
            <person name="Lee S.J."/>
            <person name="Kim Y."/>
            <person name="Won Y.J."/>
        </authorList>
    </citation>
    <scope>NUCLEOTIDE SEQUENCE [LARGE SCALE GENOMIC DNA]</scope>
    <source>
        <strain evidence="2">Wonlab-2016</strain>
    </source>
</reference>
<organism evidence="2 3">
    <name type="scientific">Batillaria attramentaria</name>
    <dbReference type="NCBI Taxonomy" id="370345"/>
    <lineage>
        <taxon>Eukaryota</taxon>
        <taxon>Metazoa</taxon>
        <taxon>Spiralia</taxon>
        <taxon>Lophotrochozoa</taxon>
        <taxon>Mollusca</taxon>
        <taxon>Gastropoda</taxon>
        <taxon>Caenogastropoda</taxon>
        <taxon>Sorbeoconcha</taxon>
        <taxon>Cerithioidea</taxon>
        <taxon>Batillariidae</taxon>
        <taxon>Batillaria</taxon>
    </lineage>
</organism>
<dbReference type="AlphaFoldDB" id="A0ABD0KZH4"/>
<gene>
    <name evidence="2" type="ORF">BaRGS_00016636</name>
</gene>
<keyword evidence="3" id="KW-1185">Reference proteome</keyword>
<evidence type="ECO:0000256" key="1">
    <source>
        <dbReference type="SAM" id="MobiDB-lite"/>
    </source>
</evidence>
<dbReference type="EMBL" id="JACVVK020000106">
    <property type="protein sequence ID" value="KAK7492162.1"/>
    <property type="molecule type" value="Genomic_DNA"/>
</dbReference>
<evidence type="ECO:0000313" key="3">
    <source>
        <dbReference type="Proteomes" id="UP001519460"/>
    </source>
</evidence>
<dbReference type="Proteomes" id="UP001519460">
    <property type="component" value="Unassembled WGS sequence"/>
</dbReference>
<accession>A0ABD0KZH4</accession>
<protein>
    <submittedName>
        <fullName evidence="2">Uncharacterized protein</fullName>
    </submittedName>
</protein>
<comment type="caution">
    <text evidence="2">The sequence shown here is derived from an EMBL/GenBank/DDBJ whole genome shotgun (WGS) entry which is preliminary data.</text>
</comment>